<dbReference type="GO" id="GO:0005524">
    <property type="term" value="F:ATP binding"/>
    <property type="evidence" value="ECO:0007669"/>
    <property type="project" value="UniProtKB-KW"/>
</dbReference>
<dbReference type="AlphaFoldDB" id="A0A923KST8"/>
<dbReference type="PANTHER" id="PTHR44936:SF10">
    <property type="entry name" value="SENSOR PROTEIN RSTB"/>
    <property type="match status" value="1"/>
</dbReference>
<evidence type="ECO:0000313" key="14">
    <source>
        <dbReference type="Proteomes" id="UP000627446"/>
    </source>
</evidence>
<evidence type="ECO:0000256" key="2">
    <source>
        <dbReference type="ARBA" id="ARBA00004429"/>
    </source>
</evidence>
<dbReference type="EMBL" id="JACOFZ010000001">
    <property type="protein sequence ID" value="MBC3880859.1"/>
    <property type="molecule type" value="Genomic_DNA"/>
</dbReference>
<dbReference type="GO" id="GO:0000155">
    <property type="term" value="F:phosphorelay sensor kinase activity"/>
    <property type="evidence" value="ECO:0007669"/>
    <property type="project" value="InterPro"/>
</dbReference>
<evidence type="ECO:0000259" key="12">
    <source>
        <dbReference type="PROSITE" id="PS50885"/>
    </source>
</evidence>
<feature type="domain" description="Histidine kinase" evidence="11">
    <location>
        <begin position="226"/>
        <end position="435"/>
    </location>
</feature>
<dbReference type="PROSITE" id="PS50885">
    <property type="entry name" value="HAMP"/>
    <property type="match status" value="1"/>
</dbReference>
<keyword evidence="8 13" id="KW-0418">Kinase</keyword>
<dbReference type="Gene3D" id="3.30.565.10">
    <property type="entry name" value="Histidine kinase-like ATPase, C-terminal domain"/>
    <property type="match status" value="1"/>
</dbReference>
<evidence type="ECO:0000256" key="7">
    <source>
        <dbReference type="ARBA" id="ARBA00022741"/>
    </source>
</evidence>
<dbReference type="InterPro" id="IPR003594">
    <property type="entry name" value="HATPase_dom"/>
</dbReference>
<sequence length="435" mass="49326">MNRIFLRFIGPVFLSIALAGTLVYGAITLLFGEPVKENAARQAAPQIFLLEQYIDKAPGDEWLQRLNKVREVSQVKFDLIPLRTALTQLDEDQRAKLMDGTVVIDVPGRAFYRRVDLTGYRYVDSENDVLYAQDLPIDMWQFLRIEMLRYVLVALVLLVPVAFWSRSHWREVQALAKVTEKFGSGELAVRADTPTSSSVYPLSVQINQMAERIAQLLTAQKQLLHAVSHELRTPIARLEFALEILQDAGVDDKKKQRIDAMRGDLAELNTLVSELLNLAKMEQQHELQLQELSAQEFAQTCIDGLPPMRAELQLNLTVEPVHLRLLADQRLLMRAVQNLLKNAMKYANQHIGMEIGEDKDCRWIAVEDDGVGIPQAERENIFEAFYRLDRSRDRNSGGFGLGLSIVRQIVQMHSGSIEVNDAKLGGARFVIRLPK</sequence>
<dbReference type="PROSITE" id="PS50109">
    <property type="entry name" value="HIS_KIN"/>
    <property type="match status" value="1"/>
</dbReference>
<comment type="caution">
    <text evidence="13">The sequence shown here is derived from an EMBL/GenBank/DDBJ whole genome shotgun (WGS) entry which is preliminary data.</text>
</comment>
<dbReference type="InterPro" id="IPR003661">
    <property type="entry name" value="HisK_dim/P_dom"/>
</dbReference>
<evidence type="ECO:0000256" key="9">
    <source>
        <dbReference type="ARBA" id="ARBA00022840"/>
    </source>
</evidence>
<dbReference type="SUPFAM" id="SSF55874">
    <property type="entry name" value="ATPase domain of HSP90 chaperone/DNA topoisomerase II/histidine kinase"/>
    <property type="match status" value="1"/>
</dbReference>
<dbReference type="CDD" id="cd00082">
    <property type="entry name" value="HisKA"/>
    <property type="match status" value="1"/>
</dbReference>
<organism evidence="13 14">
    <name type="scientific">Undibacterium nitidum</name>
    <dbReference type="NCBI Taxonomy" id="2762298"/>
    <lineage>
        <taxon>Bacteria</taxon>
        <taxon>Pseudomonadati</taxon>
        <taxon>Pseudomonadota</taxon>
        <taxon>Betaproteobacteria</taxon>
        <taxon>Burkholderiales</taxon>
        <taxon>Oxalobacteraceae</taxon>
        <taxon>Undibacterium</taxon>
    </lineage>
</organism>
<evidence type="ECO:0000256" key="3">
    <source>
        <dbReference type="ARBA" id="ARBA00012438"/>
    </source>
</evidence>
<keyword evidence="7" id="KW-0547">Nucleotide-binding</keyword>
<gene>
    <name evidence="13" type="ORF">H8K36_05705</name>
</gene>
<name>A0A923KST8_9BURK</name>
<dbReference type="PANTHER" id="PTHR44936">
    <property type="entry name" value="SENSOR PROTEIN CREC"/>
    <property type="match status" value="1"/>
</dbReference>
<dbReference type="Pfam" id="PF02518">
    <property type="entry name" value="HATPase_c"/>
    <property type="match status" value="1"/>
</dbReference>
<evidence type="ECO:0000256" key="10">
    <source>
        <dbReference type="SAM" id="Phobius"/>
    </source>
</evidence>
<dbReference type="SUPFAM" id="SSF47384">
    <property type="entry name" value="Homodimeric domain of signal transducing histidine kinase"/>
    <property type="match status" value="1"/>
</dbReference>
<keyword evidence="6" id="KW-0808">Transferase</keyword>
<protein>
    <recommendedName>
        <fullName evidence="3">histidine kinase</fullName>
        <ecNumber evidence="3">2.7.13.3</ecNumber>
    </recommendedName>
</protein>
<dbReference type="InterPro" id="IPR003660">
    <property type="entry name" value="HAMP_dom"/>
</dbReference>
<feature type="transmembrane region" description="Helical" evidence="10">
    <location>
        <begin position="12"/>
        <end position="32"/>
    </location>
</feature>
<keyword evidence="10" id="KW-0812">Transmembrane</keyword>
<dbReference type="InterPro" id="IPR005467">
    <property type="entry name" value="His_kinase_dom"/>
</dbReference>
<dbReference type="InterPro" id="IPR004358">
    <property type="entry name" value="Sig_transdc_His_kin-like_C"/>
</dbReference>
<dbReference type="GO" id="GO:0005886">
    <property type="term" value="C:plasma membrane"/>
    <property type="evidence" value="ECO:0007669"/>
    <property type="project" value="UniProtKB-SubCell"/>
</dbReference>
<dbReference type="Gene3D" id="1.10.287.130">
    <property type="match status" value="1"/>
</dbReference>
<proteinExistence type="predicted"/>
<dbReference type="InterPro" id="IPR036890">
    <property type="entry name" value="HATPase_C_sf"/>
</dbReference>
<dbReference type="RefSeq" id="WP_186914668.1">
    <property type="nucleotide sequence ID" value="NZ_JACOFZ010000001.1"/>
</dbReference>
<keyword evidence="14" id="KW-1185">Reference proteome</keyword>
<dbReference type="SMART" id="SM00388">
    <property type="entry name" value="HisKA"/>
    <property type="match status" value="1"/>
</dbReference>
<comment type="catalytic activity">
    <reaction evidence="1">
        <text>ATP + protein L-histidine = ADP + protein N-phospho-L-histidine.</text>
        <dbReference type="EC" id="2.7.13.3"/>
    </reaction>
</comment>
<dbReference type="SMART" id="SM00387">
    <property type="entry name" value="HATPase_c"/>
    <property type="match status" value="1"/>
</dbReference>
<dbReference type="FunFam" id="3.30.565.10:FF:000006">
    <property type="entry name" value="Sensor histidine kinase WalK"/>
    <property type="match status" value="1"/>
</dbReference>
<comment type="subcellular location">
    <subcellularLocation>
        <location evidence="2">Cell inner membrane</location>
        <topology evidence="2">Multi-pass membrane protein</topology>
    </subcellularLocation>
</comment>
<dbReference type="InterPro" id="IPR036097">
    <property type="entry name" value="HisK_dim/P_sf"/>
</dbReference>
<evidence type="ECO:0000256" key="6">
    <source>
        <dbReference type="ARBA" id="ARBA00022679"/>
    </source>
</evidence>
<evidence type="ECO:0000256" key="4">
    <source>
        <dbReference type="ARBA" id="ARBA00022475"/>
    </source>
</evidence>
<feature type="domain" description="HAMP" evidence="12">
    <location>
        <begin position="166"/>
        <end position="218"/>
    </location>
</feature>
<keyword evidence="10" id="KW-1133">Transmembrane helix</keyword>
<evidence type="ECO:0000313" key="13">
    <source>
        <dbReference type="EMBL" id="MBC3880859.1"/>
    </source>
</evidence>
<keyword evidence="10" id="KW-0472">Membrane</keyword>
<evidence type="ECO:0000256" key="5">
    <source>
        <dbReference type="ARBA" id="ARBA00022553"/>
    </source>
</evidence>
<dbReference type="InterPro" id="IPR050980">
    <property type="entry name" value="2C_sensor_his_kinase"/>
</dbReference>
<reference evidence="13" key="1">
    <citation type="submission" date="2020-08" db="EMBL/GenBank/DDBJ databases">
        <title>Novel species isolated from subtropical streams in China.</title>
        <authorList>
            <person name="Lu H."/>
        </authorList>
    </citation>
    <scope>NUCLEOTIDE SEQUENCE</scope>
    <source>
        <strain evidence="13">LX22W</strain>
    </source>
</reference>
<dbReference type="EC" id="2.7.13.3" evidence="3"/>
<dbReference type="PRINTS" id="PR00344">
    <property type="entry name" value="BCTRLSENSOR"/>
</dbReference>
<accession>A0A923KST8</accession>
<evidence type="ECO:0000259" key="11">
    <source>
        <dbReference type="PROSITE" id="PS50109"/>
    </source>
</evidence>
<keyword evidence="4" id="KW-1003">Cell membrane</keyword>
<keyword evidence="9" id="KW-0067">ATP-binding</keyword>
<keyword evidence="5" id="KW-0597">Phosphoprotein</keyword>
<dbReference type="Proteomes" id="UP000627446">
    <property type="component" value="Unassembled WGS sequence"/>
</dbReference>
<evidence type="ECO:0000256" key="8">
    <source>
        <dbReference type="ARBA" id="ARBA00022777"/>
    </source>
</evidence>
<dbReference type="Pfam" id="PF00512">
    <property type="entry name" value="HisKA"/>
    <property type="match status" value="1"/>
</dbReference>
<evidence type="ECO:0000256" key="1">
    <source>
        <dbReference type="ARBA" id="ARBA00000085"/>
    </source>
</evidence>